<dbReference type="OrthoDB" id="3055037at2759"/>
<proteinExistence type="predicted"/>
<dbReference type="EMBL" id="JAEVFJ010000021">
    <property type="protein sequence ID" value="KAH8096936.1"/>
    <property type="molecule type" value="Genomic_DNA"/>
</dbReference>
<dbReference type="Pfam" id="PF18721">
    <property type="entry name" value="CxC6"/>
    <property type="match status" value="1"/>
</dbReference>
<evidence type="ECO:0000259" key="1">
    <source>
        <dbReference type="Pfam" id="PF18721"/>
    </source>
</evidence>
<comment type="caution">
    <text evidence="2">The sequence shown here is derived from an EMBL/GenBank/DDBJ whole genome shotgun (WGS) entry which is preliminary data.</text>
</comment>
<dbReference type="InterPro" id="IPR040898">
    <property type="entry name" value="CxC6"/>
</dbReference>
<accession>A0A8K0ULS8</accession>
<dbReference type="Proteomes" id="UP000813824">
    <property type="component" value="Unassembled WGS sequence"/>
</dbReference>
<evidence type="ECO:0000313" key="2">
    <source>
        <dbReference type="EMBL" id="KAH8096936.1"/>
    </source>
</evidence>
<feature type="domain" description="CxC6 like cysteine cluster associated with KDZ" evidence="1">
    <location>
        <begin position="10"/>
        <end position="73"/>
    </location>
</feature>
<sequence length="74" mass="8014">MISGKVSCVVMDGVTIGHPCCGVDNCKMPLRSVKDHFCSDHSSQSSVCAIVRCPRPIVAGTRTCDLPEHQEVER</sequence>
<name>A0A8K0ULS8_9AGAR</name>
<gene>
    <name evidence="2" type="ORF">BXZ70DRAFT_895208</name>
</gene>
<feature type="non-terminal residue" evidence="2">
    <location>
        <position position="74"/>
    </location>
</feature>
<evidence type="ECO:0000313" key="3">
    <source>
        <dbReference type="Proteomes" id="UP000813824"/>
    </source>
</evidence>
<reference evidence="2" key="1">
    <citation type="journal article" date="2021" name="New Phytol.">
        <title>Evolutionary innovations through gain and loss of genes in the ectomycorrhizal Boletales.</title>
        <authorList>
            <person name="Wu G."/>
            <person name="Miyauchi S."/>
            <person name="Morin E."/>
            <person name="Kuo A."/>
            <person name="Drula E."/>
            <person name="Varga T."/>
            <person name="Kohler A."/>
            <person name="Feng B."/>
            <person name="Cao Y."/>
            <person name="Lipzen A."/>
            <person name="Daum C."/>
            <person name="Hundley H."/>
            <person name="Pangilinan J."/>
            <person name="Johnson J."/>
            <person name="Barry K."/>
            <person name="LaButti K."/>
            <person name="Ng V."/>
            <person name="Ahrendt S."/>
            <person name="Min B."/>
            <person name="Choi I.G."/>
            <person name="Park H."/>
            <person name="Plett J.M."/>
            <person name="Magnuson J."/>
            <person name="Spatafora J.W."/>
            <person name="Nagy L.G."/>
            <person name="Henrissat B."/>
            <person name="Grigoriev I.V."/>
            <person name="Yang Z.L."/>
            <person name="Xu J."/>
            <person name="Martin F.M."/>
        </authorList>
    </citation>
    <scope>NUCLEOTIDE SEQUENCE</scope>
    <source>
        <strain evidence="2">KKN 215</strain>
    </source>
</reference>
<protein>
    <recommendedName>
        <fullName evidence="1">CxC6 like cysteine cluster associated with KDZ domain-containing protein</fullName>
    </recommendedName>
</protein>
<organism evidence="2 3">
    <name type="scientific">Cristinia sonorae</name>
    <dbReference type="NCBI Taxonomy" id="1940300"/>
    <lineage>
        <taxon>Eukaryota</taxon>
        <taxon>Fungi</taxon>
        <taxon>Dikarya</taxon>
        <taxon>Basidiomycota</taxon>
        <taxon>Agaricomycotina</taxon>
        <taxon>Agaricomycetes</taxon>
        <taxon>Agaricomycetidae</taxon>
        <taxon>Agaricales</taxon>
        <taxon>Pleurotineae</taxon>
        <taxon>Stephanosporaceae</taxon>
        <taxon>Cristinia</taxon>
    </lineage>
</organism>
<dbReference type="AlphaFoldDB" id="A0A8K0ULS8"/>
<keyword evidence="3" id="KW-1185">Reference proteome</keyword>